<dbReference type="Gene3D" id="2.60.120.430">
    <property type="entry name" value="Galactose-binding lectin"/>
    <property type="match status" value="2"/>
</dbReference>
<organism evidence="3 4">
    <name type="scientific">Novipirellula herctigrandis</name>
    <dbReference type="NCBI Taxonomy" id="2527986"/>
    <lineage>
        <taxon>Bacteria</taxon>
        <taxon>Pseudomonadati</taxon>
        <taxon>Planctomycetota</taxon>
        <taxon>Planctomycetia</taxon>
        <taxon>Pirellulales</taxon>
        <taxon>Pirellulaceae</taxon>
        <taxon>Novipirellula</taxon>
    </lineage>
</organism>
<reference evidence="3 4" key="1">
    <citation type="submission" date="2019-02" db="EMBL/GenBank/DDBJ databases">
        <title>Deep-cultivation of Planctomycetes and their phenomic and genomic characterization uncovers novel biology.</title>
        <authorList>
            <person name="Wiegand S."/>
            <person name="Jogler M."/>
            <person name="Boedeker C."/>
            <person name="Pinto D."/>
            <person name="Vollmers J."/>
            <person name="Rivas-Marin E."/>
            <person name="Kohn T."/>
            <person name="Peeters S.H."/>
            <person name="Heuer A."/>
            <person name="Rast P."/>
            <person name="Oberbeckmann S."/>
            <person name="Bunk B."/>
            <person name="Jeske O."/>
            <person name="Meyerdierks A."/>
            <person name="Storesund J.E."/>
            <person name="Kallscheuer N."/>
            <person name="Luecker S."/>
            <person name="Lage O.M."/>
            <person name="Pohl T."/>
            <person name="Merkel B.J."/>
            <person name="Hornburger P."/>
            <person name="Mueller R.-W."/>
            <person name="Bruemmer F."/>
            <person name="Labrenz M."/>
            <person name="Spormann A.M."/>
            <person name="Op Den Camp H."/>
            <person name="Overmann J."/>
            <person name="Amann R."/>
            <person name="Jetten M.S.M."/>
            <person name="Mascher T."/>
            <person name="Medema M.H."/>
            <person name="Devos D.P."/>
            <person name="Kaster A.-K."/>
            <person name="Ovreas L."/>
            <person name="Rohde M."/>
            <person name="Galperin M.Y."/>
            <person name="Jogler C."/>
        </authorList>
    </citation>
    <scope>NUCLEOTIDE SEQUENCE [LARGE SCALE GENOMIC DNA]</scope>
    <source>
        <strain evidence="3 4">CA13</strain>
    </source>
</reference>
<dbReference type="PROSITE" id="PS51762">
    <property type="entry name" value="GH16_2"/>
    <property type="match status" value="1"/>
</dbReference>
<dbReference type="PANTHER" id="PTHR10963">
    <property type="entry name" value="GLYCOSYL HYDROLASE-RELATED"/>
    <property type="match status" value="1"/>
</dbReference>
<name>A0A5C5YYF6_9BACT</name>
<proteinExistence type="inferred from homology"/>
<dbReference type="GO" id="GO:0005975">
    <property type="term" value="P:carbohydrate metabolic process"/>
    <property type="evidence" value="ECO:0007669"/>
    <property type="project" value="InterPro"/>
</dbReference>
<dbReference type="GO" id="GO:0042972">
    <property type="term" value="F:licheninase activity"/>
    <property type="evidence" value="ECO:0007669"/>
    <property type="project" value="UniProtKB-EC"/>
</dbReference>
<dbReference type="InterPro" id="IPR013320">
    <property type="entry name" value="ConA-like_dom_sf"/>
</dbReference>
<dbReference type="InterPro" id="IPR000757">
    <property type="entry name" value="Beta-glucanase-like"/>
</dbReference>
<dbReference type="OrthoDB" id="9809583at2"/>
<accession>A0A5C5YYF6</accession>
<feature type="domain" description="GH16" evidence="2">
    <location>
        <begin position="375"/>
        <end position="632"/>
    </location>
</feature>
<sequence>MFPFIDGRFAAQLIGILCIFQCVATYAESLELLPINNSVVNGRIESNDDQVQCKLVEDALDVRISPGDAKYPGFYLEPQEGVWDLSQMGFIEAIVENTGDGPLSLKLRVDNEGDWRKEPWNTESQRILAGEQGSIKVIFGYQYGFQPGYQLDSSKVIRLLIFVDGSTKQQSFRIRSVNAGGTAGMRPLSQYAAAHTEPNNGYLMGGPDQQLDIVKQVTSDKSVTCKREGPGEKSALSVNFGRDKAMHRMSIKPPTKYWNLKNATAVRVSIRNNGQSMVTPSVRVASEGNGFTDVATAPPIASGQTKQIVASFVAKAAWQAMAYDPAKPHDGGKPGTGTKFRNDRVTSVDIAIEHVDSGAIVIDSVEAIVQPKQMPSWLGQRPPIEGDWKLSFEDSFDGAKIDLSKWNVYGPNWWGKSELTHWTKDNVVVGDGLVKLHFEKKRGWLNDDPKTGHESDFAGGYLDTDGKWKQKYGYFEARMKLPTNDGLWPAFWMMPDRGSEASTGARRSTANGGMEFDIMEHLTRWGPYRYNIAFHWDGYEQDHKSIGTSNVYVQPDEEGFITPGFLWTPGELAFYCNGEIVGRWKDDRVGNIPSYIILYQVVGGWDNDNLDPTSLPADFEIDYVRAWQREDLKEQ</sequence>
<comment type="similarity">
    <text evidence="1">Belongs to the glycosyl hydrolase 16 family.</text>
</comment>
<protein>
    <submittedName>
        <fullName evidence="3">Beta-glucanase</fullName>
        <ecNumber evidence="3">3.2.1.73</ecNumber>
    </submittedName>
</protein>
<keyword evidence="4" id="KW-1185">Reference proteome</keyword>
<gene>
    <name evidence="3" type="primary">bglA_3</name>
    <name evidence="3" type="ORF">CA13_15150</name>
</gene>
<evidence type="ECO:0000259" key="2">
    <source>
        <dbReference type="PROSITE" id="PS51762"/>
    </source>
</evidence>
<keyword evidence="3" id="KW-0326">Glycosidase</keyword>
<evidence type="ECO:0000313" key="3">
    <source>
        <dbReference type="EMBL" id="TWT80102.1"/>
    </source>
</evidence>
<dbReference type="CDD" id="cd08023">
    <property type="entry name" value="GH16_laminarinase_like"/>
    <property type="match status" value="1"/>
</dbReference>
<dbReference type="Gene3D" id="2.60.120.200">
    <property type="match status" value="1"/>
</dbReference>
<dbReference type="AlphaFoldDB" id="A0A5C5YYF6"/>
<dbReference type="Pfam" id="PF00722">
    <property type="entry name" value="Glyco_hydro_16"/>
    <property type="match status" value="1"/>
</dbReference>
<dbReference type="EMBL" id="SJPJ01000001">
    <property type="protein sequence ID" value="TWT80102.1"/>
    <property type="molecule type" value="Genomic_DNA"/>
</dbReference>
<dbReference type="Proteomes" id="UP000315010">
    <property type="component" value="Unassembled WGS sequence"/>
</dbReference>
<evidence type="ECO:0000313" key="4">
    <source>
        <dbReference type="Proteomes" id="UP000315010"/>
    </source>
</evidence>
<evidence type="ECO:0000256" key="1">
    <source>
        <dbReference type="ARBA" id="ARBA00006865"/>
    </source>
</evidence>
<dbReference type="SUPFAM" id="SSF49899">
    <property type="entry name" value="Concanavalin A-like lectins/glucanases"/>
    <property type="match status" value="1"/>
</dbReference>
<dbReference type="EC" id="3.2.1.73" evidence="3"/>
<keyword evidence="3" id="KW-0378">Hydrolase</keyword>
<comment type="caution">
    <text evidence="3">The sequence shown here is derived from an EMBL/GenBank/DDBJ whole genome shotgun (WGS) entry which is preliminary data.</text>
</comment>
<dbReference type="RefSeq" id="WP_146395190.1">
    <property type="nucleotide sequence ID" value="NZ_SJPJ01000001.1"/>
</dbReference>
<dbReference type="InterPro" id="IPR050546">
    <property type="entry name" value="Glycosyl_Hydrlase_16"/>
</dbReference>
<dbReference type="PANTHER" id="PTHR10963:SF55">
    <property type="entry name" value="GLYCOSIDE HYDROLASE FAMILY 16 PROTEIN"/>
    <property type="match status" value="1"/>
</dbReference>